<dbReference type="Proteomes" id="UP000007967">
    <property type="component" value="Chromosome"/>
</dbReference>
<evidence type="ECO:0000313" key="3">
    <source>
        <dbReference type="EMBL" id="ADB35565.1"/>
    </source>
</evidence>
<dbReference type="HOGENOM" id="CLU_2070016_0_0_11"/>
<dbReference type="RefSeq" id="WP_012924117.1">
    <property type="nucleotide sequence ID" value="NC_013729.1"/>
</dbReference>
<sequence>MRHRPATAVVVLACLAGLLTACGPRGSRAQVGLTVDDAGKPVLVLQDCKGEIEELGVQSGSPGADSVDEGDLRNDDPAKGITLIPFPTGGNGWEPADPLPALHAGEYTIQEFAPPNCS</sequence>
<evidence type="ECO:0008006" key="5">
    <source>
        <dbReference type="Google" id="ProtNLM"/>
    </source>
</evidence>
<keyword evidence="2" id="KW-0732">Signal</keyword>
<reference evidence="4" key="1">
    <citation type="submission" date="2009-09" db="EMBL/GenBank/DDBJ databases">
        <title>The complete genome of Kribbella flavida DSM 17836.</title>
        <authorList>
            <consortium name="US DOE Joint Genome Institute (JGI-PGF)"/>
            <person name="Lucas S."/>
            <person name="Copeland A."/>
            <person name="Lapidus A."/>
            <person name="Glavina del Rio T."/>
            <person name="Dalin E."/>
            <person name="Tice H."/>
            <person name="Bruce D."/>
            <person name="Goodwin L."/>
            <person name="Pitluck S."/>
            <person name="Kyrpides N."/>
            <person name="Mavromatis K."/>
            <person name="Ivanova N."/>
            <person name="Saunders E."/>
            <person name="Brettin T."/>
            <person name="Detter J.C."/>
            <person name="Han C."/>
            <person name="Larimer F."/>
            <person name="Land M."/>
            <person name="Hauser L."/>
            <person name="Markowitz V."/>
            <person name="Cheng J.-F."/>
            <person name="Hugenholtz P."/>
            <person name="Woyke T."/>
            <person name="Wu D."/>
            <person name="Pukall R."/>
            <person name="Klenk H.-P."/>
            <person name="Eisen J.A."/>
        </authorList>
    </citation>
    <scope>NUCLEOTIDE SEQUENCE [LARGE SCALE GENOMIC DNA]</scope>
    <source>
        <strain evidence="4">DSM 17836 / JCM 10339 / NBRC 14399</strain>
    </source>
</reference>
<evidence type="ECO:0000256" key="2">
    <source>
        <dbReference type="SAM" id="SignalP"/>
    </source>
</evidence>
<feature type="region of interest" description="Disordered" evidence="1">
    <location>
        <begin position="55"/>
        <end position="99"/>
    </location>
</feature>
<evidence type="ECO:0000313" key="4">
    <source>
        <dbReference type="Proteomes" id="UP000007967"/>
    </source>
</evidence>
<feature type="signal peptide" evidence="2">
    <location>
        <begin position="1"/>
        <end position="21"/>
    </location>
</feature>
<organism evidence="3 4">
    <name type="scientific">Kribbella flavida (strain DSM 17836 / JCM 10339 / NBRC 14399)</name>
    <dbReference type="NCBI Taxonomy" id="479435"/>
    <lineage>
        <taxon>Bacteria</taxon>
        <taxon>Bacillati</taxon>
        <taxon>Actinomycetota</taxon>
        <taxon>Actinomycetes</taxon>
        <taxon>Propionibacteriales</taxon>
        <taxon>Kribbellaceae</taxon>
        <taxon>Kribbella</taxon>
    </lineage>
</organism>
<proteinExistence type="predicted"/>
<gene>
    <name evidence="3" type="ordered locus">Kfla_6570</name>
</gene>
<feature type="chain" id="PRO_5039205820" description="Lipoprotein" evidence="2">
    <location>
        <begin position="22"/>
        <end position="118"/>
    </location>
</feature>
<dbReference type="KEGG" id="kfl:Kfla_6570"/>
<dbReference type="PROSITE" id="PS51257">
    <property type="entry name" value="PROKAR_LIPOPROTEIN"/>
    <property type="match status" value="1"/>
</dbReference>
<evidence type="ECO:0000256" key="1">
    <source>
        <dbReference type="SAM" id="MobiDB-lite"/>
    </source>
</evidence>
<dbReference type="STRING" id="479435.Kfla_6570"/>
<keyword evidence="4" id="KW-1185">Reference proteome</keyword>
<name>D2PZJ9_KRIFD</name>
<reference evidence="3 4" key="2">
    <citation type="journal article" date="2010" name="Stand. Genomic Sci.">
        <title>Complete genome sequence of Kribbella flavida type strain (IFO 14399).</title>
        <authorList>
            <person name="Pukall R."/>
            <person name="Lapidus A."/>
            <person name="Glavina Del Rio T."/>
            <person name="Copeland A."/>
            <person name="Tice H."/>
            <person name="Cheng J.-F."/>
            <person name="Lucas S."/>
            <person name="Chen F."/>
            <person name="Nolan M."/>
            <person name="LaButti K."/>
            <person name="Pati A."/>
            <person name="Ivanova N."/>
            <person name="Mavrommatis K."/>
            <person name="Mikhailova N."/>
            <person name="Pitluck S."/>
            <person name="Bruce D."/>
            <person name="Goodwin L."/>
            <person name="Land M."/>
            <person name="Hauser L."/>
            <person name="Chang Y.-J."/>
            <person name="Jeffries C.D."/>
            <person name="Chen A."/>
            <person name="Palaniappan K."/>
            <person name="Chain P."/>
            <person name="Rohde M."/>
            <person name="Goeker M."/>
            <person name="Bristow J."/>
            <person name="Eisen J.A."/>
            <person name="Markowitz V."/>
            <person name="Hugenholtz P."/>
            <person name="Kyrpides N.C."/>
            <person name="Klenk H.-P."/>
            <person name="Brettin T."/>
        </authorList>
    </citation>
    <scope>NUCLEOTIDE SEQUENCE [LARGE SCALE GENOMIC DNA]</scope>
    <source>
        <strain evidence="4">DSM 17836 / JCM 10339 / NBRC 14399</strain>
    </source>
</reference>
<dbReference type="EMBL" id="CP001736">
    <property type="protein sequence ID" value="ADB35565.1"/>
    <property type="molecule type" value="Genomic_DNA"/>
</dbReference>
<dbReference type="AlphaFoldDB" id="D2PZJ9"/>
<dbReference type="OrthoDB" id="3829258at2"/>
<protein>
    <recommendedName>
        <fullName evidence="5">Lipoprotein</fullName>
    </recommendedName>
</protein>
<accession>D2PZJ9</accession>